<protein>
    <recommendedName>
        <fullName evidence="3">Peptidase C1A papain C-terminal domain-containing protein</fullName>
    </recommendedName>
</protein>
<keyword evidence="2" id="KW-1133">Transmembrane helix</keyword>
<comment type="similarity">
    <text evidence="1">Belongs to the peptidase C1 family.</text>
</comment>
<accession>A0A1B6KLJ2</accession>
<gene>
    <name evidence="4" type="ORF">g.4395</name>
</gene>
<feature type="transmembrane region" description="Helical" evidence="2">
    <location>
        <begin position="12"/>
        <end position="29"/>
    </location>
</feature>
<evidence type="ECO:0000313" key="4">
    <source>
        <dbReference type="EMBL" id="JAT12296.1"/>
    </source>
</evidence>
<dbReference type="Pfam" id="PF00112">
    <property type="entry name" value="Peptidase_C1"/>
    <property type="match status" value="1"/>
</dbReference>
<dbReference type="EMBL" id="GEBQ01027681">
    <property type="protein sequence ID" value="JAT12296.1"/>
    <property type="molecule type" value="Transcribed_RNA"/>
</dbReference>
<keyword evidence="2" id="KW-0812">Transmembrane</keyword>
<name>A0A1B6KLJ2_9HEMI</name>
<dbReference type="Gene3D" id="3.90.70.10">
    <property type="entry name" value="Cysteine proteinases"/>
    <property type="match status" value="1"/>
</dbReference>
<evidence type="ECO:0000259" key="3">
    <source>
        <dbReference type="Pfam" id="PF00112"/>
    </source>
</evidence>
<dbReference type="InterPro" id="IPR013128">
    <property type="entry name" value="Peptidase_C1A"/>
</dbReference>
<feature type="non-terminal residue" evidence="4">
    <location>
        <position position="1"/>
    </location>
</feature>
<dbReference type="SUPFAM" id="SSF54001">
    <property type="entry name" value="Cysteine proteinases"/>
    <property type="match status" value="1"/>
</dbReference>
<keyword evidence="2" id="KW-0472">Membrane</keyword>
<proteinExistence type="inferred from homology"/>
<dbReference type="GO" id="GO:0008234">
    <property type="term" value="F:cysteine-type peptidase activity"/>
    <property type="evidence" value="ECO:0007669"/>
    <property type="project" value="InterPro"/>
</dbReference>
<feature type="domain" description="Peptidase C1A papain C-terminal" evidence="3">
    <location>
        <begin position="89"/>
        <end position="182"/>
    </location>
</feature>
<evidence type="ECO:0000256" key="2">
    <source>
        <dbReference type="SAM" id="Phobius"/>
    </source>
</evidence>
<sequence>GGRGGRGGVARVAMLTVWWMVVVLAPWAWSMDESNIHSEQFWQHINAAQDLWRAGRNFLPGSYVKNMLSVLPTREEQLPQRVVEVSKELPAHFDARKTWKQCKGVGKVRDQGNCASAWAVVAAAVFTDRLCVVRGGNTDISAQNVLSCCKECGTNCYGGYVTDALVFLGKRGAPSYRCHPYEIYGCPKPGAL</sequence>
<evidence type="ECO:0000256" key="1">
    <source>
        <dbReference type="ARBA" id="ARBA00008455"/>
    </source>
</evidence>
<dbReference type="InterPro" id="IPR000668">
    <property type="entry name" value="Peptidase_C1A_C"/>
</dbReference>
<dbReference type="PANTHER" id="PTHR12411">
    <property type="entry name" value="CYSTEINE PROTEASE FAMILY C1-RELATED"/>
    <property type="match status" value="1"/>
</dbReference>
<dbReference type="GO" id="GO:0006508">
    <property type="term" value="P:proteolysis"/>
    <property type="evidence" value="ECO:0007669"/>
    <property type="project" value="InterPro"/>
</dbReference>
<organism evidence="4">
    <name type="scientific">Graphocephala atropunctata</name>
    <dbReference type="NCBI Taxonomy" id="36148"/>
    <lineage>
        <taxon>Eukaryota</taxon>
        <taxon>Metazoa</taxon>
        <taxon>Ecdysozoa</taxon>
        <taxon>Arthropoda</taxon>
        <taxon>Hexapoda</taxon>
        <taxon>Insecta</taxon>
        <taxon>Pterygota</taxon>
        <taxon>Neoptera</taxon>
        <taxon>Paraneoptera</taxon>
        <taxon>Hemiptera</taxon>
        <taxon>Auchenorrhyncha</taxon>
        <taxon>Membracoidea</taxon>
        <taxon>Cicadellidae</taxon>
        <taxon>Cicadellinae</taxon>
        <taxon>Cicadellini</taxon>
        <taxon>Graphocephala</taxon>
    </lineage>
</organism>
<reference evidence="4" key="1">
    <citation type="submission" date="2015-11" db="EMBL/GenBank/DDBJ databases">
        <title>De novo transcriptome assembly of four potential Pierce s Disease insect vectors from Arizona vineyards.</title>
        <authorList>
            <person name="Tassone E.E."/>
        </authorList>
    </citation>
    <scope>NUCLEOTIDE SEQUENCE</scope>
</reference>
<feature type="non-terminal residue" evidence="4">
    <location>
        <position position="192"/>
    </location>
</feature>
<dbReference type="InterPro" id="IPR038765">
    <property type="entry name" value="Papain-like_cys_pep_sf"/>
</dbReference>
<dbReference type="AlphaFoldDB" id="A0A1B6KLJ2"/>